<comment type="subcellular location">
    <subcellularLocation>
        <location evidence="1">Membrane</location>
        <topology evidence="1">Single-pass membrane protein</topology>
    </subcellularLocation>
</comment>
<dbReference type="RefSeq" id="WP_172455514.1">
    <property type="nucleotide sequence ID" value="NZ_CP016808.1"/>
</dbReference>
<reference evidence="7" key="1">
    <citation type="submission" date="2016-08" db="EMBL/GenBank/DDBJ databases">
        <title>Complete Genome Seqeunce of Paenibacillus sp. BIHB 4019 from tea rhizoplane.</title>
        <authorList>
            <person name="Thakur R."/>
            <person name="Swarnkar M.K."/>
            <person name="Gulati A."/>
        </authorList>
    </citation>
    <scope>NUCLEOTIDE SEQUENCE [LARGE SCALE GENOMIC DNA]</scope>
    <source>
        <strain evidence="7">BIHB4019</strain>
    </source>
</reference>
<evidence type="ECO:0000256" key="2">
    <source>
        <dbReference type="ARBA" id="ARBA00009477"/>
    </source>
</evidence>
<protein>
    <submittedName>
        <fullName evidence="7">NHLP bacteriocin system secretion protein</fullName>
    </submittedName>
</protein>
<dbReference type="NCBIfam" id="TIGR03794">
    <property type="entry name" value="NHLM_micro_HlyD"/>
    <property type="match status" value="1"/>
</dbReference>
<evidence type="ECO:0000256" key="6">
    <source>
        <dbReference type="SAM" id="Phobius"/>
    </source>
</evidence>
<sequence>MNNHVFRKVALERLSSPEQLDNLVRVTSPRGWLMLTGVGLLIVAALYWGIFGTMTVKADGPGVLIRPGGLKTVHASAAGAMSDIRVVENDTVKQGEVIGRMEQPELLEQMKQTKLAIASLEGATAEDRAGRVAELKSLKQQLEQQQLGYEYSTRVISPYTGKVKEVLVKTGNYIGDGSDIIRLETYGVQTDELIAVLYVPVSQGRQLLPGMEVRVSPGSINREEFGSLIGQVVSVSEFPVTVQGMMSTLGNEGLVQQMASQGVSLEIRVNLSPNSEMASGYSWTTEQGPPVRLSSGMMVDGSITVSSQRPIATVIPYFK</sequence>
<keyword evidence="4 6" id="KW-1133">Transmembrane helix</keyword>
<dbReference type="InterPro" id="IPR050739">
    <property type="entry name" value="MFP"/>
</dbReference>
<accession>A0A1B2DJA2</accession>
<evidence type="ECO:0000256" key="4">
    <source>
        <dbReference type="ARBA" id="ARBA00022989"/>
    </source>
</evidence>
<dbReference type="EMBL" id="CP016808">
    <property type="protein sequence ID" value="ANY67779.1"/>
    <property type="molecule type" value="Genomic_DNA"/>
</dbReference>
<dbReference type="Gene3D" id="2.40.50.100">
    <property type="match status" value="1"/>
</dbReference>
<organism evidence="7">
    <name type="scientific">Paenibacillus sp. BIHB 4019</name>
    <dbReference type="NCBI Taxonomy" id="1870819"/>
    <lineage>
        <taxon>Bacteria</taxon>
        <taxon>Bacillati</taxon>
        <taxon>Bacillota</taxon>
        <taxon>Bacilli</taxon>
        <taxon>Bacillales</taxon>
        <taxon>Paenibacillaceae</taxon>
        <taxon>Paenibacillus</taxon>
    </lineage>
</organism>
<evidence type="ECO:0000256" key="3">
    <source>
        <dbReference type="ARBA" id="ARBA00022692"/>
    </source>
</evidence>
<proteinExistence type="inferred from homology"/>
<dbReference type="PANTHER" id="PTHR30386">
    <property type="entry name" value="MEMBRANE FUSION SUBUNIT OF EMRAB-TOLC MULTIDRUG EFFLUX PUMP"/>
    <property type="match status" value="1"/>
</dbReference>
<dbReference type="SUPFAM" id="SSF111369">
    <property type="entry name" value="HlyD-like secretion proteins"/>
    <property type="match status" value="1"/>
</dbReference>
<dbReference type="GO" id="GO:0016020">
    <property type="term" value="C:membrane"/>
    <property type="evidence" value="ECO:0007669"/>
    <property type="project" value="UniProtKB-SubCell"/>
</dbReference>
<evidence type="ECO:0000256" key="5">
    <source>
        <dbReference type="ARBA" id="ARBA00023136"/>
    </source>
</evidence>
<gene>
    <name evidence="7" type="ORF">BBD42_15870</name>
</gene>
<comment type="similarity">
    <text evidence="2">Belongs to the membrane fusion protein (MFP) (TC 8.A.1) family.</text>
</comment>
<dbReference type="PANTHER" id="PTHR30386:SF26">
    <property type="entry name" value="TRANSPORT PROTEIN COMB"/>
    <property type="match status" value="1"/>
</dbReference>
<evidence type="ECO:0000256" key="1">
    <source>
        <dbReference type="ARBA" id="ARBA00004167"/>
    </source>
</evidence>
<keyword evidence="3 6" id="KW-0812">Transmembrane</keyword>
<name>A0A1B2DJA2_9BACL</name>
<dbReference type="InterPro" id="IPR022275">
    <property type="entry name" value="NHPM_bacteriocin_SS_HylD"/>
</dbReference>
<feature type="transmembrane region" description="Helical" evidence="6">
    <location>
        <begin position="31"/>
        <end position="50"/>
    </location>
</feature>
<dbReference type="AlphaFoldDB" id="A0A1B2DJA2"/>
<evidence type="ECO:0000313" key="7">
    <source>
        <dbReference type="EMBL" id="ANY67779.1"/>
    </source>
</evidence>
<keyword evidence="5 6" id="KW-0472">Membrane</keyword>